<dbReference type="InterPro" id="IPR002164">
    <property type="entry name" value="NAP_family"/>
</dbReference>
<dbReference type="Proteomes" id="UP000800200">
    <property type="component" value="Unassembled WGS sequence"/>
</dbReference>
<proteinExistence type="inferred from homology"/>
<evidence type="ECO:0000256" key="3">
    <source>
        <dbReference type="SAM" id="MobiDB-lite"/>
    </source>
</evidence>
<dbReference type="Gene3D" id="3.30.1120.90">
    <property type="entry name" value="Nucleosome assembly protein"/>
    <property type="match status" value="1"/>
</dbReference>
<dbReference type="AlphaFoldDB" id="A0A6A6DP84"/>
<name>A0A6A6DP84_9PEZI</name>
<reference evidence="4" key="1">
    <citation type="journal article" date="2020" name="Stud. Mycol.">
        <title>101 Dothideomycetes genomes: a test case for predicting lifestyles and emergence of pathogens.</title>
        <authorList>
            <person name="Haridas S."/>
            <person name="Albert R."/>
            <person name="Binder M."/>
            <person name="Bloem J."/>
            <person name="Labutti K."/>
            <person name="Salamov A."/>
            <person name="Andreopoulos B."/>
            <person name="Baker S."/>
            <person name="Barry K."/>
            <person name="Bills G."/>
            <person name="Bluhm B."/>
            <person name="Cannon C."/>
            <person name="Castanera R."/>
            <person name="Culley D."/>
            <person name="Daum C."/>
            <person name="Ezra D."/>
            <person name="Gonzalez J."/>
            <person name="Henrissat B."/>
            <person name="Kuo A."/>
            <person name="Liang C."/>
            <person name="Lipzen A."/>
            <person name="Lutzoni F."/>
            <person name="Magnuson J."/>
            <person name="Mondo S."/>
            <person name="Nolan M."/>
            <person name="Ohm R."/>
            <person name="Pangilinan J."/>
            <person name="Park H.-J."/>
            <person name="Ramirez L."/>
            <person name="Alfaro M."/>
            <person name="Sun H."/>
            <person name="Tritt A."/>
            <person name="Yoshinaga Y."/>
            <person name="Zwiers L.-H."/>
            <person name="Turgeon B."/>
            <person name="Goodwin S."/>
            <person name="Spatafora J."/>
            <person name="Crous P."/>
            <person name="Grigoriev I."/>
        </authorList>
    </citation>
    <scope>NUCLEOTIDE SEQUENCE</scope>
    <source>
        <strain evidence="4">CBS 207.26</strain>
    </source>
</reference>
<protein>
    <recommendedName>
        <fullName evidence="6">Nap family protein</fullName>
    </recommendedName>
</protein>
<evidence type="ECO:0000313" key="5">
    <source>
        <dbReference type="Proteomes" id="UP000800200"/>
    </source>
</evidence>
<evidence type="ECO:0000256" key="1">
    <source>
        <dbReference type="ARBA" id="ARBA00009947"/>
    </source>
</evidence>
<dbReference type="PANTHER" id="PTHR11875">
    <property type="entry name" value="TESTIS-SPECIFIC Y-ENCODED PROTEIN"/>
    <property type="match status" value="1"/>
</dbReference>
<feature type="region of interest" description="Disordered" evidence="3">
    <location>
        <begin position="290"/>
        <end position="339"/>
    </location>
</feature>
<keyword evidence="5" id="KW-1185">Reference proteome</keyword>
<dbReference type="SUPFAM" id="SSF143113">
    <property type="entry name" value="NAP-like"/>
    <property type="match status" value="1"/>
</dbReference>
<evidence type="ECO:0000256" key="2">
    <source>
        <dbReference type="RuleBase" id="RU003876"/>
    </source>
</evidence>
<organism evidence="4 5">
    <name type="scientific">Zopfia rhizophila CBS 207.26</name>
    <dbReference type="NCBI Taxonomy" id="1314779"/>
    <lineage>
        <taxon>Eukaryota</taxon>
        <taxon>Fungi</taxon>
        <taxon>Dikarya</taxon>
        <taxon>Ascomycota</taxon>
        <taxon>Pezizomycotina</taxon>
        <taxon>Dothideomycetes</taxon>
        <taxon>Dothideomycetes incertae sedis</taxon>
        <taxon>Zopfiaceae</taxon>
        <taxon>Zopfia</taxon>
    </lineage>
</organism>
<feature type="compositionally biased region" description="Acidic residues" evidence="3">
    <location>
        <begin position="244"/>
        <end position="258"/>
    </location>
</feature>
<evidence type="ECO:0000313" key="4">
    <source>
        <dbReference type="EMBL" id="KAF2179780.1"/>
    </source>
</evidence>
<dbReference type="GO" id="GO:0006334">
    <property type="term" value="P:nucleosome assembly"/>
    <property type="evidence" value="ECO:0007669"/>
    <property type="project" value="InterPro"/>
</dbReference>
<accession>A0A6A6DP84</accession>
<dbReference type="OrthoDB" id="19419at2759"/>
<dbReference type="EMBL" id="ML994662">
    <property type="protein sequence ID" value="KAF2179780.1"/>
    <property type="molecule type" value="Genomic_DNA"/>
</dbReference>
<feature type="compositionally biased region" description="Acidic residues" evidence="3">
    <location>
        <begin position="290"/>
        <end position="311"/>
    </location>
</feature>
<feature type="region of interest" description="Disordered" evidence="3">
    <location>
        <begin position="232"/>
        <end position="262"/>
    </location>
</feature>
<comment type="similarity">
    <text evidence="1 2">Belongs to the nucleosome assembly protein (NAP) family.</text>
</comment>
<dbReference type="InterPro" id="IPR037231">
    <property type="entry name" value="NAP-like_sf"/>
</dbReference>
<dbReference type="Pfam" id="PF00956">
    <property type="entry name" value="NAP"/>
    <property type="match status" value="1"/>
</dbReference>
<evidence type="ECO:0008006" key="6">
    <source>
        <dbReference type="Google" id="ProtNLM"/>
    </source>
</evidence>
<gene>
    <name evidence="4" type="ORF">K469DRAFT_673529</name>
</gene>
<dbReference type="GO" id="GO:0005634">
    <property type="term" value="C:nucleus"/>
    <property type="evidence" value="ECO:0007669"/>
    <property type="project" value="InterPro"/>
</dbReference>
<sequence length="339" mass="38572">MAAQNPEEVLARFEELSVLESEFDDVELEIIRKSNALNAPLYKKRAAVVAKIPHFWALVFEQSPPEVDNFIQPSDSKVFAECLETFEVSRFEIDDPKGSPRSFSIKFGFGDNEYFEDRVLEKKFWFRKALDGDGWQGLVSEPVKISWKKGKDMTSGLTDAAYDLYQAKKNLADAANGDAKAKESSLPEYRALAKKIELSEEASISFFAWFGFVSSWRWISAEESEQASKAEAERLEKRKRGEKVEEEPTEDSNEDFQETEVFPQGDELATIIAEDMWPSAIKYFKHAHEADDEELSDLEVEDYDEDDSDGEIDIRGLVGKGRNSKDSSESPPPKKQRKT</sequence>